<comment type="similarity">
    <text evidence="2">Belongs to the BMP lipoprotein family.</text>
</comment>
<evidence type="ECO:0000313" key="11">
    <source>
        <dbReference type="Proteomes" id="UP000278792"/>
    </source>
</evidence>
<evidence type="ECO:0000256" key="1">
    <source>
        <dbReference type="ARBA" id="ARBA00004193"/>
    </source>
</evidence>
<dbReference type="AlphaFoldDB" id="A0A3N3E7C3"/>
<accession>A0A3N3E7C3</accession>
<evidence type="ECO:0000256" key="5">
    <source>
        <dbReference type="ARBA" id="ARBA00023136"/>
    </source>
</evidence>
<dbReference type="CDD" id="cd06354">
    <property type="entry name" value="PBP1_PrnA-like"/>
    <property type="match status" value="1"/>
</dbReference>
<dbReference type="Pfam" id="PF02608">
    <property type="entry name" value="Bmp"/>
    <property type="match status" value="1"/>
</dbReference>
<feature type="chain" id="PRO_5033385973" evidence="7">
    <location>
        <begin position="35"/>
        <end position="345"/>
    </location>
</feature>
<evidence type="ECO:0000256" key="2">
    <source>
        <dbReference type="ARBA" id="ARBA00008610"/>
    </source>
</evidence>
<protein>
    <submittedName>
        <fullName evidence="10">BMP family ABC transporter substrate-binding protein</fullName>
    </submittedName>
</protein>
<name>A0A3N3E7C3_9VIBR</name>
<dbReference type="InterPro" id="IPR050957">
    <property type="entry name" value="BMP_lipoprotein"/>
</dbReference>
<dbReference type="EMBL" id="RKIK01000001">
    <property type="protein sequence ID" value="ROV62540.1"/>
    <property type="molecule type" value="Genomic_DNA"/>
</dbReference>
<feature type="domain" description="ABC transporter substrate-binding protein PnrA-like" evidence="8">
    <location>
        <begin position="43"/>
        <end position="313"/>
    </location>
</feature>
<keyword evidence="3" id="KW-1003">Cell membrane</keyword>
<comment type="subcellular location">
    <subcellularLocation>
        <location evidence="1">Cell membrane</location>
        <topology evidence="1">Lipid-anchor</topology>
    </subcellularLocation>
</comment>
<gene>
    <name evidence="9" type="ORF">EGH82_00375</name>
    <name evidence="10" type="ORF">EGH82_00450</name>
</gene>
<dbReference type="RefSeq" id="WP_123779966.1">
    <property type="nucleotide sequence ID" value="NZ_RKIK01000001.1"/>
</dbReference>
<comment type="caution">
    <text evidence="10">The sequence shown here is derived from an EMBL/GenBank/DDBJ whole genome shotgun (WGS) entry which is preliminary data.</text>
</comment>
<evidence type="ECO:0000313" key="9">
    <source>
        <dbReference type="EMBL" id="ROV62527.1"/>
    </source>
</evidence>
<feature type="signal peptide" evidence="7">
    <location>
        <begin position="1"/>
        <end position="34"/>
    </location>
</feature>
<dbReference type="Gene3D" id="3.40.50.2300">
    <property type="match status" value="2"/>
</dbReference>
<proteinExistence type="inferred from homology"/>
<dbReference type="SUPFAM" id="SSF53822">
    <property type="entry name" value="Periplasmic binding protein-like I"/>
    <property type="match status" value="1"/>
</dbReference>
<dbReference type="InterPro" id="IPR003760">
    <property type="entry name" value="PnrA-like"/>
</dbReference>
<keyword evidence="6" id="KW-0449">Lipoprotein</keyword>
<organism evidence="10 11">
    <name type="scientific">Vibrio ponticus</name>
    <dbReference type="NCBI Taxonomy" id="265668"/>
    <lineage>
        <taxon>Bacteria</taxon>
        <taxon>Pseudomonadati</taxon>
        <taxon>Pseudomonadota</taxon>
        <taxon>Gammaproteobacteria</taxon>
        <taxon>Vibrionales</taxon>
        <taxon>Vibrionaceae</taxon>
        <taxon>Vibrio</taxon>
    </lineage>
</organism>
<dbReference type="Proteomes" id="UP000278792">
    <property type="component" value="Unassembled WGS sequence"/>
</dbReference>
<evidence type="ECO:0000256" key="6">
    <source>
        <dbReference type="ARBA" id="ARBA00023288"/>
    </source>
</evidence>
<evidence type="ECO:0000256" key="3">
    <source>
        <dbReference type="ARBA" id="ARBA00022475"/>
    </source>
</evidence>
<keyword evidence="4 7" id="KW-0732">Signal</keyword>
<dbReference type="EMBL" id="RKIK01000001">
    <property type="protein sequence ID" value="ROV62527.1"/>
    <property type="molecule type" value="Genomic_DNA"/>
</dbReference>
<evidence type="ECO:0000256" key="7">
    <source>
        <dbReference type="SAM" id="SignalP"/>
    </source>
</evidence>
<evidence type="ECO:0000259" key="8">
    <source>
        <dbReference type="Pfam" id="PF02608"/>
    </source>
</evidence>
<evidence type="ECO:0000256" key="4">
    <source>
        <dbReference type="ARBA" id="ARBA00022729"/>
    </source>
</evidence>
<dbReference type="GO" id="GO:0005886">
    <property type="term" value="C:plasma membrane"/>
    <property type="evidence" value="ECO:0007669"/>
    <property type="project" value="UniProtKB-SubCell"/>
</dbReference>
<evidence type="ECO:0000313" key="10">
    <source>
        <dbReference type="EMBL" id="ROV62540.1"/>
    </source>
</evidence>
<sequence length="345" mass="37440">MKPKSLSHICRIIKPACSVLALLLAPTLSFTAQAERNDFKPIVVYQSELIEGSYLSMVDKGITQFEQKSSMAVKRQQVGDGDYIEQLSQAATQGYSPIVVVEANSLEAFSQVAKANPSVHFISLDVSYHVPNVLGLTFNHAEGSYVIGYLAGLKTKSNQVGFIGGMDIPTINNFKCGFELGVKDANAKANLTTKYINNGLSSWNDVAGAQAIAQTMLDHDIDVIFPVAGFASVGVMQAVKQDGDAFSFGVDQDYSQQFPDTNIASLEKRVDIAVFASLMQLRNGIWNGNRKHFGIKQGVINVALNPNSHVLNADEHQLATQLLRDFKGNNNAIAQRIAQGCPSRL</sequence>
<keyword evidence="5" id="KW-0472">Membrane</keyword>
<dbReference type="InterPro" id="IPR028082">
    <property type="entry name" value="Peripla_BP_I"/>
</dbReference>
<reference evidence="10 11" key="1">
    <citation type="submission" date="2018-11" db="EMBL/GenBank/DDBJ databases">
        <title>Vibrio ponticus strain CAIM 1751 pathogenic for the snapper Lutjanus guttatus.</title>
        <authorList>
            <person name="Soto-Rodriguez S."/>
            <person name="Lozano-Olvera R."/>
            <person name="Gomez-Gil B."/>
        </authorList>
    </citation>
    <scope>NUCLEOTIDE SEQUENCE [LARGE SCALE GENOMIC DNA]</scope>
    <source>
        <strain evidence="10 11">CAIM 1751</strain>
    </source>
</reference>
<dbReference type="PANTHER" id="PTHR34296">
    <property type="entry name" value="TRANSCRIPTIONAL ACTIVATOR PROTEIN MED"/>
    <property type="match status" value="1"/>
</dbReference>
<dbReference type="PANTHER" id="PTHR34296:SF2">
    <property type="entry name" value="ABC TRANSPORTER GUANOSINE-BINDING PROTEIN NUPN"/>
    <property type="match status" value="1"/>
</dbReference>